<feature type="domain" description="LPS-assembly protein LptD central" evidence="1">
    <location>
        <begin position="230"/>
        <end position="727"/>
    </location>
</feature>
<evidence type="ECO:0000313" key="3">
    <source>
        <dbReference type="Proteomes" id="UP000006050"/>
    </source>
</evidence>
<dbReference type="PANTHER" id="PTHR30189:SF1">
    <property type="entry name" value="LPS-ASSEMBLY PROTEIN LPTD"/>
    <property type="match status" value="1"/>
</dbReference>
<evidence type="ECO:0000313" key="2">
    <source>
        <dbReference type="EMBL" id="AFL84656.1"/>
    </source>
</evidence>
<evidence type="ECO:0000259" key="1">
    <source>
        <dbReference type="Pfam" id="PF19838"/>
    </source>
</evidence>
<dbReference type="Pfam" id="PF19838">
    <property type="entry name" value="LptD_2"/>
    <property type="match status" value="1"/>
</dbReference>
<accession>I3Z5Y8</accession>
<dbReference type="KEGG" id="bbd:Belba_2088"/>
<dbReference type="Proteomes" id="UP000006050">
    <property type="component" value="Chromosome"/>
</dbReference>
<sequence>MNQSVRNYRLHLFILLLFWVLPQFIFAQRRNERRVENPIGAPDSILNTPPRTDLRLDTLERSLSDTVPTSDSTKVVPKGEIETLINYYGEDSIITDFKQNKIYLHKQAWFEYGNIRLDADLIIIDWDKSELFASGVTDSLGNITGNPIFKEGGTSYEIRKEMRYNFKSQKAIIKDVVTEQQDGLLRGETIKKTADGSVYMDHGYYTTCNLAEPHWHISAAKIKSIRGKQVVTGPFNLYFNDVPTPIGLPFGIIPDTPEEKASGIVFPSYGQEQRRGLFLRDFGYYFAFNDYIHSRVTGDIYSNGGWGAKAATIYKKRYKFNGSFNIDYQSFKSPETQENPLDFTSVWVSWQHTPESRGNSRFSVSVNAGTQNYNNLVINPNNFANNVRSDFTSNVAYSKTFAGTPFSMSANLRHSQNIQTNEVNLTLPDIALNMNRQSPFQNVRFEPLKTLNIAWNFNLQNSITNRITPALGVQNLSFQQDFGEFDQQQQSPAIRDFNLANLPQLLRDANNGARSTIPISSNFTLFKYFTGTASMNYTELWYLEKINYYYNDVENRVDRISENGFNRVGFYTSSFNLNTNVYGFYTFKNSKKVEAIRHHMQPSFGFNYTPDFSDPSYGFYQNVQVDSTGRRQLFSRYQGFIFQGAPLGESRSLSISIRNVLEAKIKTESDTAEVKTKKIPLLQTLNVTTNYNFAADSFQLAPINFNTRTSFFDNKLSVNLSATMDPYAEGVSRNAQGREVTRRLNNFAWSRGQGIGRIRNANVNITGSLNPSKTEKSPGEVRDEVTNNFLQQGGQMNEFVENEITRIVNDPSQYIDWSIPWNLGFGYNVSYNRQTNGNTNITQALNINGDVSLTEKWKVNFNTGYDFSTAKITQTMISIARDLHCWQMNVSWIPFGTFTSYSVDIRVKSAILQDLKVSRRRSFFDR</sequence>
<dbReference type="PATRIC" id="fig|866536.3.peg.2150"/>
<dbReference type="STRING" id="866536.Belba_2088"/>
<dbReference type="HOGENOM" id="CLU_007637_0_0_10"/>
<proteinExistence type="predicted"/>
<protein>
    <recommendedName>
        <fullName evidence="1">LPS-assembly protein LptD central domain-containing protein</fullName>
    </recommendedName>
</protein>
<dbReference type="EMBL" id="CP003281">
    <property type="protein sequence ID" value="AFL84656.1"/>
    <property type="molecule type" value="Genomic_DNA"/>
</dbReference>
<dbReference type="PANTHER" id="PTHR30189">
    <property type="entry name" value="LPS-ASSEMBLY PROTEIN"/>
    <property type="match status" value="1"/>
</dbReference>
<reference evidence="3" key="1">
    <citation type="submission" date="2012-06" db="EMBL/GenBank/DDBJ databases">
        <title>The complete genome of Belliella baltica DSM 15883.</title>
        <authorList>
            <person name="Lucas S."/>
            <person name="Copeland A."/>
            <person name="Lapidus A."/>
            <person name="Goodwin L."/>
            <person name="Pitluck S."/>
            <person name="Peters L."/>
            <person name="Mikhailova N."/>
            <person name="Davenport K."/>
            <person name="Kyrpides N."/>
            <person name="Mavromatis K."/>
            <person name="Pagani I."/>
            <person name="Ivanova N."/>
            <person name="Ovchinnikova G."/>
            <person name="Zeytun A."/>
            <person name="Detter J.C."/>
            <person name="Han C."/>
            <person name="Land M."/>
            <person name="Hauser L."/>
            <person name="Markowitz V."/>
            <person name="Cheng J.-F."/>
            <person name="Hugenholtz P."/>
            <person name="Woyke T."/>
            <person name="Wu D."/>
            <person name="Tindall B."/>
            <person name="Pomrenke H."/>
            <person name="Brambilla E."/>
            <person name="Klenk H.-P."/>
            <person name="Eisen J.A."/>
        </authorList>
    </citation>
    <scope>NUCLEOTIDE SEQUENCE [LARGE SCALE GENOMIC DNA]</scope>
    <source>
        <strain evidence="3">DSM 15883 / CIP 108006 / LMG 21964 / BA134</strain>
    </source>
</reference>
<dbReference type="InterPro" id="IPR045659">
    <property type="entry name" value="LptD_2"/>
</dbReference>
<gene>
    <name evidence="2" type="ordered locus">Belba_2088</name>
</gene>
<dbReference type="InterPro" id="IPR050218">
    <property type="entry name" value="LptD"/>
</dbReference>
<keyword evidence="3" id="KW-1185">Reference proteome</keyword>
<dbReference type="GO" id="GO:1990351">
    <property type="term" value="C:transporter complex"/>
    <property type="evidence" value="ECO:0007669"/>
    <property type="project" value="TreeGrafter"/>
</dbReference>
<dbReference type="eggNOG" id="COG1452">
    <property type="taxonomic scope" value="Bacteria"/>
</dbReference>
<dbReference type="GO" id="GO:0009279">
    <property type="term" value="C:cell outer membrane"/>
    <property type="evidence" value="ECO:0007669"/>
    <property type="project" value="TreeGrafter"/>
</dbReference>
<dbReference type="AlphaFoldDB" id="I3Z5Y8"/>
<organism evidence="2 3">
    <name type="scientific">Belliella baltica (strain DSM 15883 / CIP 108006 / LMG 21964 / BA134)</name>
    <dbReference type="NCBI Taxonomy" id="866536"/>
    <lineage>
        <taxon>Bacteria</taxon>
        <taxon>Pseudomonadati</taxon>
        <taxon>Bacteroidota</taxon>
        <taxon>Cytophagia</taxon>
        <taxon>Cytophagales</taxon>
        <taxon>Cyclobacteriaceae</taxon>
        <taxon>Belliella</taxon>
    </lineage>
</organism>
<name>I3Z5Y8_BELBD</name>